<evidence type="ECO:0000313" key="2">
    <source>
        <dbReference type="Proteomes" id="UP001569963"/>
    </source>
</evidence>
<protein>
    <submittedName>
        <fullName evidence="1">Uncharacterized protein</fullName>
    </submittedName>
</protein>
<gene>
    <name evidence="1" type="ORF">SM611_25345</name>
</gene>
<dbReference type="EMBL" id="JAXCEI010000012">
    <property type="protein sequence ID" value="MFA1542275.1"/>
    <property type="molecule type" value="Genomic_DNA"/>
</dbReference>
<organism evidence="1 2">
    <name type="scientific">Actinomadura monticuli</name>
    <dbReference type="NCBI Taxonomy" id="3097367"/>
    <lineage>
        <taxon>Bacteria</taxon>
        <taxon>Bacillati</taxon>
        <taxon>Actinomycetota</taxon>
        <taxon>Actinomycetes</taxon>
        <taxon>Streptosporangiales</taxon>
        <taxon>Thermomonosporaceae</taxon>
        <taxon>Actinomadura</taxon>
    </lineage>
</organism>
<reference evidence="1 2" key="1">
    <citation type="submission" date="2023-11" db="EMBL/GenBank/DDBJ databases">
        <title>Actinomadura monticuli sp. nov., isolated from volcanic ash.</title>
        <authorList>
            <person name="Lee S.D."/>
            <person name="Yang H."/>
            <person name="Kim I.S."/>
        </authorList>
    </citation>
    <scope>NUCLEOTIDE SEQUENCE [LARGE SCALE GENOMIC DNA]</scope>
    <source>
        <strain evidence="1 2">DLS-62</strain>
    </source>
</reference>
<keyword evidence="2" id="KW-1185">Reference proteome</keyword>
<dbReference type="Proteomes" id="UP001569963">
    <property type="component" value="Unassembled WGS sequence"/>
</dbReference>
<sequence length="147" mass="16924">MRVEDARLQLLMCLQAAGEEVRELEPRPAWKAFGEFMRHPVEVEEDALLYEYGTYSLEGPRRFVLSFCRQFDVDEDFAQALIQVRCDMEYEPTPALEALGTYSRWWSGGAGEPSLATVLDEIECRSEWEIIGVHRPVASSVYQERPC</sequence>
<evidence type="ECO:0000313" key="1">
    <source>
        <dbReference type="EMBL" id="MFA1542275.1"/>
    </source>
</evidence>
<accession>A0ABV4QIP2</accession>
<proteinExistence type="predicted"/>
<name>A0ABV4QIP2_9ACTN</name>
<dbReference type="RefSeq" id="WP_371952427.1">
    <property type="nucleotide sequence ID" value="NZ_JAXCEI010000012.1"/>
</dbReference>
<comment type="caution">
    <text evidence="1">The sequence shown here is derived from an EMBL/GenBank/DDBJ whole genome shotgun (WGS) entry which is preliminary data.</text>
</comment>